<protein>
    <submittedName>
        <fullName evidence="2">Histidine phosphotransferase family protein</fullName>
    </submittedName>
</protein>
<reference evidence="2" key="1">
    <citation type="submission" date="2022-06" db="EMBL/GenBank/DDBJ databases">
        <title>Sneathiella actinostolidae sp. nov., isolated from a sea anemonein the Western Pacific Ocean.</title>
        <authorList>
            <person name="Wei M.J."/>
        </authorList>
    </citation>
    <scope>NUCLEOTIDE SEQUENCE</scope>
    <source>
        <strain evidence="2">PHK-P5</strain>
    </source>
</reference>
<dbReference type="InterPro" id="IPR018762">
    <property type="entry name" value="ChpT_C"/>
</dbReference>
<feature type="domain" description="Histidine phosphotransferase ChpT C-terminal" evidence="1">
    <location>
        <begin position="78"/>
        <end position="202"/>
    </location>
</feature>
<organism evidence="2 3">
    <name type="scientific">Sneathiella marina</name>
    <dbReference type="NCBI Taxonomy" id="2950108"/>
    <lineage>
        <taxon>Bacteria</taxon>
        <taxon>Pseudomonadati</taxon>
        <taxon>Pseudomonadota</taxon>
        <taxon>Alphaproteobacteria</taxon>
        <taxon>Sneathiellales</taxon>
        <taxon>Sneathiellaceae</taxon>
        <taxon>Sneathiella</taxon>
    </lineage>
</organism>
<evidence type="ECO:0000313" key="3">
    <source>
        <dbReference type="Proteomes" id="UP001056291"/>
    </source>
</evidence>
<name>A0ABY4W0Y8_9PROT</name>
<dbReference type="InterPro" id="IPR036890">
    <property type="entry name" value="HATPase_C_sf"/>
</dbReference>
<dbReference type="Gene3D" id="1.10.287.130">
    <property type="match status" value="1"/>
</dbReference>
<accession>A0ABY4W0Y8</accession>
<evidence type="ECO:0000313" key="2">
    <source>
        <dbReference type="EMBL" id="USG60526.1"/>
    </source>
</evidence>
<dbReference type="Gene3D" id="3.30.565.10">
    <property type="entry name" value="Histidine kinase-like ATPase, C-terminal domain"/>
    <property type="match status" value="1"/>
</dbReference>
<sequence length="212" mass="22659">MIDLKLAALMSSKLCHDVIGPVGAVSNGIELLQDEGNEDMREQALELVSQSASEASARLQFYRLAFGLAGGMGPEISLREARTLCREFMSYGKIAFTWPDEAGGAENLPKDVIKIICNLVVLASGALPRGGELSIDGSVTGRDWSFTYTAYGPRAGLREEVTTALLNGYDDAALTAQNVGTYYIMALVENTGAKLDIVSMDESEVVLSVRAA</sequence>
<dbReference type="EMBL" id="CP098747">
    <property type="protein sequence ID" value="USG60526.1"/>
    <property type="molecule type" value="Genomic_DNA"/>
</dbReference>
<keyword evidence="3" id="KW-1185">Reference proteome</keyword>
<dbReference type="Proteomes" id="UP001056291">
    <property type="component" value="Chromosome"/>
</dbReference>
<proteinExistence type="predicted"/>
<dbReference type="RefSeq" id="WP_251933407.1">
    <property type="nucleotide sequence ID" value="NZ_CP098747.1"/>
</dbReference>
<gene>
    <name evidence="2" type="ORF">NBZ79_15275</name>
</gene>
<evidence type="ECO:0000259" key="1">
    <source>
        <dbReference type="Pfam" id="PF10090"/>
    </source>
</evidence>
<dbReference type="Pfam" id="PF10090">
    <property type="entry name" value="HPTransfase"/>
    <property type="match status" value="1"/>
</dbReference>